<dbReference type="SUPFAM" id="SSF47203">
    <property type="entry name" value="Acyl-CoA dehydrogenase C-terminal domain-like"/>
    <property type="match status" value="1"/>
</dbReference>
<organism evidence="12 13">
    <name type="scientific">Candidatus Giovannonibacteria bacterium RIFCSPHIGHO2_02_43_13</name>
    <dbReference type="NCBI Taxonomy" id="1798330"/>
    <lineage>
        <taxon>Bacteria</taxon>
        <taxon>Candidatus Giovannoniibacteriota</taxon>
    </lineage>
</organism>
<dbReference type="Pfam" id="PF02771">
    <property type="entry name" value="Acyl-CoA_dh_N"/>
    <property type="match status" value="1"/>
</dbReference>
<dbReference type="FunFam" id="2.40.110.10:FF:000001">
    <property type="entry name" value="Acyl-CoA dehydrogenase, mitochondrial"/>
    <property type="match status" value="1"/>
</dbReference>
<evidence type="ECO:0000256" key="5">
    <source>
        <dbReference type="ARBA" id="ARBA00022630"/>
    </source>
</evidence>
<dbReference type="Pfam" id="PF02770">
    <property type="entry name" value="Acyl-CoA_dh_M"/>
    <property type="match status" value="1"/>
</dbReference>
<evidence type="ECO:0000313" key="12">
    <source>
        <dbReference type="EMBL" id="OGF78630.1"/>
    </source>
</evidence>
<keyword evidence="4" id="KW-0101">Branched-chain amino acid catabolism</keyword>
<dbReference type="InterPro" id="IPR046373">
    <property type="entry name" value="Acyl-CoA_Oxase/DH_mid-dom_sf"/>
</dbReference>
<keyword evidence="7 8" id="KW-0560">Oxidoreductase</keyword>
<evidence type="ECO:0000259" key="9">
    <source>
        <dbReference type="Pfam" id="PF00441"/>
    </source>
</evidence>
<feature type="domain" description="Acyl-CoA dehydrogenase/oxidase C-terminal" evidence="9">
    <location>
        <begin position="235"/>
        <end position="384"/>
    </location>
</feature>
<gene>
    <name evidence="12" type="ORF">A2W54_00540</name>
</gene>
<dbReference type="InterPro" id="IPR006091">
    <property type="entry name" value="Acyl-CoA_Oxase/DH_mid-dom"/>
</dbReference>
<dbReference type="Gene3D" id="2.40.110.10">
    <property type="entry name" value="Butyryl-CoA Dehydrogenase, subunit A, domain 2"/>
    <property type="match status" value="1"/>
</dbReference>
<dbReference type="InterPro" id="IPR037069">
    <property type="entry name" value="AcylCoA_DH/ox_N_sf"/>
</dbReference>
<dbReference type="AlphaFoldDB" id="A0A1F5WSM6"/>
<dbReference type="InterPro" id="IPR036250">
    <property type="entry name" value="AcylCo_DH-like_C"/>
</dbReference>
<dbReference type="PIRSF" id="PIRSF016578">
    <property type="entry name" value="HsaA"/>
    <property type="match status" value="1"/>
</dbReference>
<evidence type="ECO:0000256" key="3">
    <source>
        <dbReference type="ARBA" id="ARBA00009347"/>
    </source>
</evidence>
<name>A0A1F5WSM6_9BACT</name>
<dbReference type="InterPro" id="IPR013786">
    <property type="entry name" value="AcylCoA_DH/ox_N"/>
</dbReference>
<keyword evidence="6 8" id="KW-0274">FAD</keyword>
<feature type="domain" description="Acyl-CoA oxidase/dehydrogenase middle" evidence="10">
    <location>
        <begin position="119"/>
        <end position="220"/>
    </location>
</feature>
<dbReference type="Gene3D" id="1.10.540.10">
    <property type="entry name" value="Acyl-CoA dehydrogenase/oxidase, N-terminal domain"/>
    <property type="match status" value="1"/>
</dbReference>
<evidence type="ECO:0000256" key="2">
    <source>
        <dbReference type="ARBA" id="ARBA00005109"/>
    </source>
</evidence>
<dbReference type="Pfam" id="PF00441">
    <property type="entry name" value="Acyl-CoA_dh_1"/>
    <property type="match status" value="1"/>
</dbReference>
<dbReference type="GO" id="GO:0003995">
    <property type="term" value="F:acyl-CoA dehydrogenase activity"/>
    <property type="evidence" value="ECO:0007669"/>
    <property type="project" value="InterPro"/>
</dbReference>
<comment type="caution">
    <text evidence="12">The sequence shown here is derived from an EMBL/GenBank/DDBJ whole genome shotgun (WGS) entry which is preliminary data.</text>
</comment>
<dbReference type="Gene3D" id="1.20.140.10">
    <property type="entry name" value="Butyryl-CoA Dehydrogenase, subunit A, domain 3"/>
    <property type="match status" value="1"/>
</dbReference>
<dbReference type="InterPro" id="IPR009075">
    <property type="entry name" value="AcylCo_DH/oxidase_C"/>
</dbReference>
<evidence type="ECO:0000256" key="1">
    <source>
        <dbReference type="ARBA" id="ARBA00001974"/>
    </source>
</evidence>
<comment type="similarity">
    <text evidence="3 8">Belongs to the acyl-CoA dehydrogenase family.</text>
</comment>
<evidence type="ECO:0000313" key="13">
    <source>
        <dbReference type="Proteomes" id="UP000178425"/>
    </source>
</evidence>
<dbReference type="GO" id="GO:0009083">
    <property type="term" value="P:branched-chain amino acid catabolic process"/>
    <property type="evidence" value="ECO:0007669"/>
    <property type="project" value="UniProtKB-KW"/>
</dbReference>
<protein>
    <recommendedName>
        <fullName evidence="14">Acyl-CoA dehydrogenase</fullName>
    </recommendedName>
</protein>
<dbReference type="EMBL" id="MFHI01000024">
    <property type="protein sequence ID" value="OGF78630.1"/>
    <property type="molecule type" value="Genomic_DNA"/>
</dbReference>
<dbReference type="PROSITE" id="PS00073">
    <property type="entry name" value="ACYL_COA_DH_2"/>
    <property type="match status" value="1"/>
</dbReference>
<dbReference type="GO" id="GO:0050660">
    <property type="term" value="F:flavin adenine dinucleotide binding"/>
    <property type="evidence" value="ECO:0007669"/>
    <property type="project" value="InterPro"/>
</dbReference>
<keyword evidence="5 8" id="KW-0285">Flavoprotein</keyword>
<dbReference type="SUPFAM" id="SSF56645">
    <property type="entry name" value="Acyl-CoA dehydrogenase NM domain-like"/>
    <property type="match status" value="1"/>
</dbReference>
<dbReference type="InterPro" id="IPR009100">
    <property type="entry name" value="AcylCoA_DH/oxidase_NM_dom_sf"/>
</dbReference>
<comment type="cofactor">
    <cofactor evidence="1 8">
        <name>FAD</name>
        <dbReference type="ChEBI" id="CHEBI:57692"/>
    </cofactor>
</comment>
<evidence type="ECO:0000259" key="11">
    <source>
        <dbReference type="Pfam" id="PF02771"/>
    </source>
</evidence>
<dbReference type="PROSITE" id="PS00072">
    <property type="entry name" value="ACYL_COA_DH_1"/>
    <property type="match status" value="1"/>
</dbReference>
<evidence type="ECO:0000256" key="4">
    <source>
        <dbReference type="ARBA" id="ARBA00022456"/>
    </source>
</evidence>
<reference evidence="12 13" key="1">
    <citation type="journal article" date="2016" name="Nat. Commun.">
        <title>Thousands of microbial genomes shed light on interconnected biogeochemical processes in an aquifer system.</title>
        <authorList>
            <person name="Anantharaman K."/>
            <person name="Brown C.T."/>
            <person name="Hug L.A."/>
            <person name="Sharon I."/>
            <person name="Castelle C.J."/>
            <person name="Probst A.J."/>
            <person name="Thomas B.C."/>
            <person name="Singh A."/>
            <person name="Wilkins M.J."/>
            <person name="Karaoz U."/>
            <person name="Brodie E.L."/>
            <person name="Williams K.H."/>
            <person name="Hubbard S.S."/>
            <person name="Banfield J.F."/>
        </authorList>
    </citation>
    <scope>NUCLEOTIDE SEQUENCE [LARGE SCALE GENOMIC DNA]</scope>
</reference>
<accession>A0A1F5WSM6</accession>
<evidence type="ECO:0000256" key="7">
    <source>
        <dbReference type="ARBA" id="ARBA00023002"/>
    </source>
</evidence>
<evidence type="ECO:0000259" key="10">
    <source>
        <dbReference type="Pfam" id="PF02770"/>
    </source>
</evidence>
<dbReference type="PANTHER" id="PTHR43884">
    <property type="entry name" value="ACYL-COA DEHYDROGENASE"/>
    <property type="match status" value="1"/>
</dbReference>
<dbReference type="PANTHER" id="PTHR43884:SF12">
    <property type="entry name" value="ISOVALERYL-COA DEHYDROGENASE, MITOCHONDRIAL-RELATED"/>
    <property type="match status" value="1"/>
</dbReference>
<feature type="domain" description="Acyl-CoA dehydrogenase/oxidase N-terminal" evidence="11">
    <location>
        <begin position="17"/>
        <end position="115"/>
    </location>
</feature>
<proteinExistence type="inferred from homology"/>
<dbReference type="InterPro" id="IPR006089">
    <property type="entry name" value="Acyl-CoA_DH_CS"/>
</dbReference>
<evidence type="ECO:0000256" key="8">
    <source>
        <dbReference type="RuleBase" id="RU362125"/>
    </source>
</evidence>
<evidence type="ECO:0008006" key="14">
    <source>
        <dbReference type="Google" id="ProtNLM"/>
    </source>
</evidence>
<dbReference type="Proteomes" id="UP000178425">
    <property type="component" value="Unassembled WGS sequence"/>
</dbReference>
<evidence type="ECO:0000256" key="6">
    <source>
        <dbReference type="ARBA" id="ARBA00022827"/>
    </source>
</evidence>
<sequence>MLKLAEENVYSTKFIAALEEKLKLLTRALPEESSYPMEFVKKMGELGFMGILIPEKYDGLGKGIFDCVLIAEEVAKVCLSATTALSVISLGTLPILLSGTEEQKKKYLTKIASGDSLAAFAITEADAGSDVMAMKTRAVRDGNFYVLNGEKQFITSAGLSDIYSVFAVTNPAAEPRSVAAAHRLSGFILEKGTPGLAFGKKEKKLGIRASETRSLILTDCRVPAENLIGGKEGLGLATISGTLTRSRIMVGAFGAGHASGTFEEALIYANNRKQFNKSISEFQAIQHKLADMSVLVETAQLLTYKAAWSADHGAPKNLLAKLSAQAKYYASNAACKVADDAVQIFGGMGFMEESGIPKRWRDARILRIYEGTDEIQKNEIARILTKEVSKK</sequence>
<comment type="pathway">
    <text evidence="2">Amino-acid degradation; L-valine degradation.</text>
</comment>
<dbReference type="FunFam" id="1.20.140.10:FF:000001">
    <property type="entry name" value="Acyl-CoA dehydrogenase"/>
    <property type="match status" value="1"/>
</dbReference>